<accession>A0ABP0GZQ1</accession>
<name>A0ABP0GZQ1_CLALP</name>
<dbReference type="EMBL" id="CAWYQH010000163">
    <property type="protein sequence ID" value="CAK8697032.1"/>
    <property type="molecule type" value="Genomic_DNA"/>
</dbReference>
<dbReference type="PANTHER" id="PTHR24359:SF1">
    <property type="entry name" value="INHIBITOR OF NUCLEAR FACTOR KAPPA-B KINASE EPSILON SUBUNIT HOMOLOG 1-RELATED"/>
    <property type="match status" value="1"/>
</dbReference>
<organism evidence="2 3">
    <name type="scientific">Clavelina lepadiformis</name>
    <name type="common">Light-bulb sea squirt</name>
    <name type="synonym">Ascidia lepadiformis</name>
    <dbReference type="NCBI Taxonomy" id="159417"/>
    <lineage>
        <taxon>Eukaryota</taxon>
        <taxon>Metazoa</taxon>
        <taxon>Chordata</taxon>
        <taxon>Tunicata</taxon>
        <taxon>Ascidiacea</taxon>
        <taxon>Aplousobranchia</taxon>
        <taxon>Clavelinidae</taxon>
        <taxon>Clavelina</taxon>
    </lineage>
</organism>
<comment type="caution">
    <text evidence="2">The sequence shown here is derived from an EMBL/GenBank/DDBJ whole genome shotgun (WGS) entry which is preliminary data.</text>
</comment>
<feature type="domain" description="Protein kinase" evidence="1">
    <location>
        <begin position="14"/>
        <end position="391"/>
    </location>
</feature>
<dbReference type="PROSITE" id="PS50011">
    <property type="entry name" value="PROTEIN_KINASE_DOM"/>
    <property type="match status" value="1"/>
</dbReference>
<keyword evidence="3" id="KW-1185">Reference proteome</keyword>
<dbReference type="Gene3D" id="1.10.510.10">
    <property type="entry name" value="Transferase(Phosphotransferase) domain 1"/>
    <property type="match status" value="2"/>
</dbReference>
<dbReference type="Pfam" id="PF00069">
    <property type="entry name" value="Pkinase"/>
    <property type="match status" value="1"/>
</dbReference>
<dbReference type="Proteomes" id="UP001642483">
    <property type="component" value="Unassembled WGS sequence"/>
</dbReference>
<sequence>MTSKAPVYVGHEYLHPVKEISRGRFGAGVLLVYDAQKCDHVVCKRVSLRDSEEFERQVLLHIRASFHQSVVRFMGLLPSSTTCFQYAVEYLMDGNLRKLVVSDVGLPDAACKRIIQQLSSCLTYLHNSLGIVHGNVNPENVLITSISRCNVKLSNFGKAHTVGSSIKISNKKSCDDRYPDFSWKINFRRFKSYLSQRTSSLKISPRGRRRQSIGTAVECDQQPGEEVRKRKVPSLIRRYSSVLTSESPILKSGKEPDIHEFTLDDFKNEVSSIMFSQAFTAPELVNATRYVASPAADNWSLAILAIYCVTGNTPWEVASVENIKYTTFLHSGRRSQSLTPTLREKRKHELHSRLAPFRSASLSSLMVSMKKKPLSERKMSAIFEKCICDFLKQPANSRNSICSRKDVMSKKWGEDAHKWSHYEDCFFDEDWIKEQ</sequence>
<proteinExistence type="predicted"/>
<dbReference type="InterPro" id="IPR000719">
    <property type="entry name" value="Prot_kinase_dom"/>
</dbReference>
<reference evidence="2 3" key="1">
    <citation type="submission" date="2024-02" db="EMBL/GenBank/DDBJ databases">
        <authorList>
            <person name="Daric V."/>
            <person name="Darras S."/>
        </authorList>
    </citation>
    <scope>NUCLEOTIDE SEQUENCE [LARGE SCALE GENOMIC DNA]</scope>
</reference>
<evidence type="ECO:0000313" key="2">
    <source>
        <dbReference type="EMBL" id="CAK8697032.1"/>
    </source>
</evidence>
<dbReference type="SUPFAM" id="SSF56112">
    <property type="entry name" value="Protein kinase-like (PK-like)"/>
    <property type="match status" value="1"/>
</dbReference>
<dbReference type="SMART" id="SM00220">
    <property type="entry name" value="S_TKc"/>
    <property type="match status" value="1"/>
</dbReference>
<protein>
    <recommendedName>
        <fullName evidence="1">Protein kinase domain-containing protein</fullName>
    </recommendedName>
</protein>
<dbReference type="InterPro" id="IPR011009">
    <property type="entry name" value="Kinase-like_dom_sf"/>
</dbReference>
<evidence type="ECO:0000259" key="1">
    <source>
        <dbReference type="PROSITE" id="PS50011"/>
    </source>
</evidence>
<evidence type="ECO:0000313" key="3">
    <source>
        <dbReference type="Proteomes" id="UP001642483"/>
    </source>
</evidence>
<gene>
    <name evidence="2" type="ORF">CVLEPA_LOCUS30318</name>
</gene>
<dbReference type="PANTHER" id="PTHR24359">
    <property type="entry name" value="SERINE/THREONINE-PROTEIN KINASE SBK1"/>
    <property type="match status" value="1"/>
</dbReference>